<dbReference type="Gene3D" id="3.40.50.720">
    <property type="entry name" value="NAD(P)-binding Rossmann-like Domain"/>
    <property type="match status" value="1"/>
</dbReference>
<dbReference type="PROSITE" id="PS51379">
    <property type="entry name" value="4FE4S_FER_2"/>
    <property type="match status" value="3"/>
</dbReference>
<dbReference type="GO" id="GO:0046872">
    <property type="term" value="F:metal ion binding"/>
    <property type="evidence" value="ECO:0007669"/>
    <property type="project" value="UniProtKB-KW"/>
</dbReference>
<sequence length="1019" mass="112827">MSNTHKKAMVIGGGIAGVQAALDLADSGIEVFLVERSPSIGGRMAQLDKTFPTNDCSLCILSPKLVEAADHPYINIITNAEIEAVEGNVPHFVVKVRKKPRYVSEERCTGCGICMTKCPVKIPDDFNVGLCDTRCIHIPFPQAVPAVAIIDKAHCIYFKRGKCRVCEKFCEPQAIDFNQKEEFIDIDVGSIIVAAGLTEFNAISKDEYGYKIFPNVITSMEFERILSASGPTQGHVLRPSDRKEPNKIAFIQCVGSRDAQTGNEYCSAICCMQAAKDAIIITEHLRQAEISVFGMDIRAHGKNFDKFIERAQSEHGTRFIRARVSSVDVDPTNDNLILHYEDDGHTRKEEFELLILSVGLKASPYLRHLAAQLAIRLDDLGFVHTTPFTPVATSRPGIFVCGSISGPKDIPESVIEASGAASSAGAVLKNFPSKEIIVEYPPEVLIDEGDRPRIGVFVCHCGINIAATVDVKQVVQYAAAQPYVVCSQELMFACSQDSQKFISEKIRELKINRVVVAACTPRTHEPLFQSTLQNSGLNRYLFEFANIREQCSWVHQREPDKATEKAKELVEMSIRKAAYLEPLTKTKLVVNKNVLVIGGGLAGMTAALDLARQDFHVDLVERSDQLGGNLRHVFYTLDGFETKTFLEHLVDEVRNHPLIKVHKSAEIESISGFIGNYKTSIKYNNGKYIGLSDMAIFEERVAIEHGVVIVASGATEYKPNEYLYGKDERVITQRELEERIESVEPSLQNLESVVMIQCVGSRNDENQYCSRVCCSTAIKNALRLKRLNSHVRIFILYRDVRTYGLKEMYYKKAREAGVIFIQYDDDAEPVVEEADSKLYVEIVEKIVNKRLRFSPGLLVLSSGIVPNGDNKVLSQALKVPLGTDGFFLEAHVKLRPVDFATDGVFVCGLAHYPKDIGETIAQAKASASRAITVLSKDEIESEAKVAYVYENRCNGCGLCVEVCAYKALEIDPKRMVVVLNSALCKGCGTCAASCRSCAIDIRGFRDEQVLAALQVLRRG</sequence>
<keyword evidence="7" id="KW-0408">Iron</keyword>
<dbReference type="Pfam" id="PF07992">
    <property type="entry name" value="Pyr_redox_2"/>
    <property type="match status" value="1"/>
</dbReference>
<evidence type="ECO:0000259" key="9">
    <source>
        <dbReference type="PROSITE" id="PS51379"/>
    </source>
</evidence>
<dbReference type="PRINTS" id="PR00469">
    <property type="entry name" value="PNDRDTASEII"/>
</dbReference>
<dbReference type="Pfam" id="PF12838">
    <property type="entry name" value="Fer4_7"/>
    <property type="match status" value="1"/>
</dbReference>
<name>A0A0S8GPT6_UNCW3</name>
<dbReference type="AlphaFoldDB" id="A0A0S8GPT6"/>
<gene>
    <name evidence="10" type="ORF">AMJ87_00610</name>
</gene>
<feature type="domain" description="4Fe-4S ferredoxin-type" evidence="9">
    <location>
        <begin position="975"/>
        <end position="1004"/>
    </location>
</feature>
<proteinExistence type="inferred from homology"/>
<dbReference type="InterPro" id="IPR023753">
    <property type="entry name" value="FAD/NAD-binding_dom"/>
</dbReference>
<dbReference type="Gene3D" id="3.30.70.3270">
    <property type="match status" value="1"/>
</dbReference>
<dbReference type="PATRIC" id="fig|1703780.3.peg.2759"/>
<dbReference type="GO" id="GO:0016491">
    <property type="term" value="F:oxidoreductase activity"/>
    <property type="evidence" value="ECO:0007669"/>
    <property type="project" value="UniProtKB-KW"/>
</dbReference>
<dbReference type="InterPro" id="IPR039650">
    <property type="entry name" value="HdrA-like"/>
</dbReference>
<dbReference type="Gene3D" id="3.30.70.20">
    <property type="match status" value="1"/>
</dbReference>
<dbReference type="SUPFAM" id="SSF51971">
    <property type="entry name" value="Nucleotide-binding domain"/>
    <property type="match status" value="1"/>
</dbReference>
<comment type="caution">
    <text evidence="10">The sequence shown here is derived from an EMBL/GenBank/DDBJ whole genome shotgun (WGS) entry which is preliminary data.</text>
</comment>
<keyword evidence="5" id="KW-0285">Flavoprotein</keyword>
<dbReference type="PANTHER" id="PTHR43498:SF1">
    <property type="entry name" value="COB--COM HETERODISULFIDE REDUCTASE IRON-SULFUR SUBUNIT A"/>
    <property type="match status" value="1"/>
</dbReference>
<dbReference type="InterPro" id="IPR017900">
    <property type="entry name" value="4Fe4S_Fe_S_CS"/>
</dbReference>
<evidence type="ECO:0000313" key="10">
    <source>
        <dbReference type="EMBL" id="KPK73852.1"/>
    </source>
</evidence>
<keyword evidence="3" id="KW-0004">4Fe-4S</keyword>
<dbReference type="Gene3D" id="3.50.50.60">
    <property type="entry name" value="FAD/NAD(P)-binding domain"/>
    <property type="match status" value="2"/>
</dbReference>
<keyword evidence="8" id="KW-0411">Iron-sulfur</keyword>
<evidence type="ECO:0000256" key="4">
    <source>
        <dbReference type="ARBA" id="ARBA00022723"/>
    </source>
</evidence>
<dbReference type="Proteomes" id="UP000051096">
    <property type="component" value="Unassembled WGS sequence"/>
</dbReference>
<dbReference type="SUPFAM" id="SSF51905">
    <property type="entry name" value="FAD/NAD(P)-binding domain"/>
    <property type="match status" value="1"/>
</dbReference>
<keyword evidence="5" id="KW-0274">FAD</keyword>
<evidence type="ECO:0000256" key="8">
    <source>
        <dbReference type="ARBA" id="ARBA00023014"/>
    </source>
</evidence>
<comment type="similarity">
    <text evidence="2">Belongs to the HdrA family.</text>
</comment>
<evidence type="ECO:0000313" key="11">
    <source>
        <dbReference type="Proteomes" id="UP000051096"/>
    </source>
</evidence>
<evidence type="ECO:0000256" key="3">
    <source>
        <dbReference type="ARBA" id="ARBA00022485"/>
    </source>
</evidence>
<reference evidence="10 11" key="1">
    <citation type="journal article" date="2015" name="Microbiome">
        <title>Genomic resolution of linkages in carbon, nitrogen, and sulfur cycling among widespread estuary sediment bacteria.</title>
        <authorList>
            <person name="Baker B.J."/>
            <person name="Lazar C.S."/>
            <person name="Teske A.P."/>
            <person name="Dick G.J."/>
        </authorList>
    </citation>
    <scope>NUCLEOTIDE SEQUENCE [LARGE SCALE GENOMIC DNA]</scope>
    <source>
        <strain evidence="10">SM23_60</strain>
    </source>
</reference>
<comment type="cofactor">
    <cofactor evidence="1">
        <name>FAD</name>
        <dbReference type="ChEBI" id="CHEBI:57692"/>
    </cofactor>
</comment>
<keyword evidence="4" id="KW-0479">Metal-binding</keyword>
<feature type="domain" description="4Fe-4S ferredoxin-type" evidence="9">
    <location>
        <begin position="944"/>
        <end position="973"/>
    </location>
</feature>
<dbReference type="Pfam" id="PF12831">
    <property type="entry name" value="FAD_oxidored"/>
    <property type="match status" value="1"/>
</dbReference>
<organism evidence="10 11">
    <name type="scientific">candidate division WOR_3 bacterium SM23_60</name>
    <dbReference type="NCBI Taxonomy" id="1703780"/>
    <lineage>
        <taxon>Bacteria</taxon>
        <taxon>Bacteria division WOR-3</taxon>
    </lineage>
</organism>
<dbReference type="SUPFAM" id="SSF54862">
    <property type="entry name" value="4Fe-4S ferredoxins"/>
    <property type="match status" value="1"/>
</dbReference>
<dbReference type="EMBL" id="LJUO01000002">
    <property type="protein sequence ID" value="KPK73852.1"/>
    <property type="molecule type" value="Genomic_DNA"/>
</dbReference>
<dbReference type="Pfam" id="PF00037">
    <property type="entry name" value="Fer4"/>
    <property type="match status" value="1"/>
</dbReference>
<accession>A0A0S8GPT6</accession>
<keyword evidence="6" id="KW-0560">Oxidoreductase</keyword>
<dbReference type="InterPro" id="IPR017896">
    <property type="entry name" value="4Fe4S_Fe-S-bd"/>
</dbReference>
<dbReference type="PANTHER" id="PTHR43498">
    <property type="entry name" value="FERREDOXIN:COB-COM HETERODISULFIDE REDUCTASE SUBUNIT A"/>
    <property type="match status" value="1"/>
</dbReference>
<evidence type="ECO:0000256" key="7">
    <source>
        <dbReference type="ARBA" id="ARBA00023004"/>
    </source>
</evidence>
<evidence type="ECO:0000256" key="1">
    <source>
        <dbReference type="ARBA" id="ARBA00001974"/>
    </source>
</evidence>
<dbReference type="InterPro" id="IPR036188">
    <property type="entry name" value="FAD/NAD-bd_sf"/>
</dbReference>
<evidence type="ECO:0000256" key="6">
    <source>
        <dbReference type="ARBA" id="ARBA00023002"/>
    </source>
</evidence>
<dbReference type="GO" id="GO:0051539">
    <property type="term" value="F:4 iron, 4 sulfur cluster binding"/>
    <property type="evidence" value="ECO:0007669"/>
    <property type="project" value="UniProtKB-KW"/>
</dbReference>
<evidence type="ECO:0000256" key="5">
    <source>
        <dbReference type="ARBA" id="ARBA00022827"/>
    </source>
</evidence>
<evidence type="ECO:0000256" key="2">
    <source>
        <dbReference type="ARBA" id="ARBA00006561"/>
    </source>
</evidence>
<dbReference type="PROSITE" id="PS00198">
    <property type="entry name" value="4FE4S_FER_1"/>
    <property type="match status" value="1"/>
</dbReference>
<feature type="domain" description="4Fe-4S ferredoxin-type" evidence="9">
    <location>
        <begin position="98"/>
        <end position="129"/>
    </location>
</feature>
<protein>
    <recommendedName>
        <fullName evidence="9">4Fe-4S ferredoxin-type domain-containing protein</fullName>
    </recommendedName>
</protein>